<dbReference type="Gene3D" id="2.120.10.30">
    <property type="entry name" value="TolB, C-terminal domain"/>
    <property type="match status" value="1"/>
</dbReference>
<comment type="caution">
    <text evidence="2">The sequence shown here is derived from an EMBL/GenBank/DDBJ whole genome shotgun (WGS) entry which is preliminary data.</text>
</comment>
<dbReference type="EMBL" id="JBBHLI010000006">
    <property type="protein sequence ID" value="MEK9501697.1"/>
    <property type="molecule type" value="Genomic_DNA"/>
</dbReference>
<dbReference type="RefSeq" id="WP_405281213.1">
    <property type="nucleotide sequence ID" value="NZ_JBBHLI010000006.1"/>
</dbReference>
<evidence type="ECO:0000313" key="3">
    <source>
        <dbReference type="Proteomes" id="UP001484239"/>
    </source>
</evidence>
<accession>A0ABU9EC56</accession>
<dbReference type="SUPFAM" id="SSF63829">
    <property type="entry name" value="Calcium-dependent phosphotriesterase"/>
    <property type="match status" value="1"/>
</dbReference>
<name>A0ABU9EC56_9BACT</name>
<dbReference type="InterPro" id="IPR011042">
    <property type="entry name" value="6-blade_b-propeller_TolB-like"/>
</dbReference>
<keyword evidence="3" id="KW-1185">Reference proteome</keyword>
<proteinExistence type="predicted"/>
<feature type="region of interest" description="Disordered" evidence="1">
    <location>
        <begin position="1"/>
        <end position="22"/>
    </location>
</feature>
<evidence type="ECO:0008006" key="4">
    <source>
        <dbReference type="Google" id="ProtNLM"/>
    </source>
</evidence>
<protein>
    <recommendedName>
        <fullName evidence="4">6-bladed beta-propeller</fullName>
    </recommendedName>
</protein>
<reference evidence="2 3" key="1">
    <citation type="submission" date="2024-02" db="EMBL/GenBank/DDBJ databases">
        <title>A novel Gemmatimonadota bacterium.</title>
        <authorList>
            <person name="Du Z.-J."/>
            <person name="Ye Y.-Q."/>
        </authorList>
    </citation>
    <scope>NUCLEOTIDE SEQUENCE [LARGE SCALE GENOMIC DNA]</scope>
    <source>
        <strain evidence="2 3">DH-20</strain>
    </source>
</reference>
<evidence type="ECO:0000313" key="2">
    <source>
        <dbReference type="EMBL" id="MEK9501697.1"/>
    </source>
</evidence>
<evidence type="ECO:0000256" key="1">
    <source>
        <dbReference type="SAM" id="MobiDB-lite"/>
    </source>
</evidence>
<gene>
    <name evidence="2" type="ORF">WI372_11960</name>
</gene>
<dbReference type="Proteomes" id="UP001484239">
    <property type="component" value="Unassembled WGS sequence"/>
</dbReference>
<sequence length="439" mass="47206">MQPPAESLVDGPVTSPSPRSERRHSWVRSSLVLGVFSVVSGCGGTDSTSTVGAVRDTLPDGTPIVRYDALGTAETVVELAPDLTLGAVDGEGPQVFGDVRGIEAGPDGEIFVLDAQALEVRVFGPTGEFRRTLSRHGEGPGELGATNGMVLAADTLFVYDHRKWAILGLAVDDGRELVRYPTPVRSYGFMWQGVRDHEGRHWKEASHSEAEPVYPPQEGLNEADSRTYMKVYDPSTEASDSVLLGTRTGRWWAQAFDNGFSSQQIPFSSTTLSVVDPAGGFWRASTEAYRIARLDASGDTTLIIEAAVPPRPVTPADREAVVEAAAARGAEAARVASDILDFAGSEHPVVASIFVAADRLWVMRDMPEGERTRVDAFDRNGGYRGSIRLPAGASEYLAPRVRGRHMYVLTQDDLDIAYVLRLPLPEGLSEAPTAGSEGP</sequence>
<organism evidence="2 3">
    <name type="scientific">Gaopeijia maritima</name>
    <dbReference type="NCBI Taxonomy" id="3119007"/>
    <lineage>
        <taxon>Bacteria</taxon>
        <taxon>Pseudomonadati</taxon>
        <taxon>Gemmatimonadota</taxon>
        <taxon>Longimicrobiia</taxon>
        <taxon>Gaopeijiales</taxon>
        <taxon>Gaopeijiaceae</taxon>
        <taxon>Gaopeijia</taxon>
    </lineage>
</organism>